<accession>A0A3A3A1V0</accession>
<dbReference type="PANTHER" id="PTHR10997:SF8">
    <property type="entry name" value="EXPORTIN-2"/>
    <property type="match status" value="1"/>
</dbReference>
<dbReference type="PANTHER" id="PTHR10997">
    <property type="entry name" value="IMPORTIN-7, 8, 11"/>
    <property type="match status" value="1"/>
</dbReference>
<dbReference type="PROSITE" id="PS50166">
    <property type="entry name" value="IMPORTIN_B_NT"/>
    <property type="match status" value="1"/>
</dbReference>
<dbReference type="Proteomes" id="UP000266188">
    <property type="component" value="Unassembled WGS sequence"/>
</dbReference>
<dbReference type="Pfam" id="PF08506">
    <property type="entry name" value="Cse1"/>
    <property type="match status" value="1"/>
</dbReference>
<dbReference type="InterPro" id="IPR005043">
    <property type="entry name" value="XPO2_C"/>
</dbReference>
<comment type="subcellular location">
    <subcellularLocation>
        <location evidence="2">Cytoplasm</location>
    </subcellularLocation>
    <subcellularLocation>
        <location evidence="1">Nucleus</location>
    </subcellularLocation>
</comment>
<evidence type="ECO:0000256" key="5">
    <source>
        <dbReference type="ARBA" id="ARBA00022490"/>
    </source>
</evidence>
<sequence>MAAGLGAVAQLLEASLDPRQNKQAELAIRAEEKKPGFSLQLLQITATDSYPYNTRLASALFFKNFIKRNWTDEDGNYKLPLDEVATIKKELISLMISVPAGIQTQLGEAVSVIADSDFWERWDTLVDDLVSRLQPTNPAANNGVLQVAHSIFKRWRPLFQSNELYTEINHVLERFGTPFLALFEGLDAFIEQNKSNKDNLVIGFTQFNLMIKLFYDLSCHDLPPMFEENISGIASLLLKYLTYDNQLLHTDDDTEAGLLEFARAGIFEALTLYVQKYMDAFQPHVGHFVESTWSFLTTVGQETKYDILVSRALQFLTSIAGMPEHAEVFNAEGTLNQIVEKVILPNVSLRESDEELFEDEPIEFIRRDLEGSDSETRRRAATDFLRRLTEKFEASVTTVVLKYIEHYLAEYAKDPASNWKAKDTATYLFSAVAAKGVATTSHGVTATNGLVNITDYFQKHLAADLVSQDGVHPILKVDAIKFLYLFRSIITKEQWQEVLPLLVNHLASSNYVVYTYSAIVVERVLFLTDAQGQPIIAPSSITPLAKDLLEHIFQLIQKDAAPQKVQENEFLMRCVMRVLIVIKEGVVPYTDQVLQHLINITQIISTNPSNPRFYYFHFETLGAFIRFAAPANPEKLEQALYTPFAGILQGDVQEFMPYIFQLFAALLEANPSGTLPNYYQNLVAPILMPVMWESKGNIPALVRLVSSIISRGSQYIMDNNQVEPILGIFQKLLSTKANESYGFDLLESVVTFFPSTTLEPYFTSIMQIILTRLQNSKTETLTLRFVHFFHFVSAHDDKGYSADFVIQVTDKVQAELFTPIYLNIILPETQKLARPLDRKTAVISFTKTLANSEAFANRYKKGWGFTCEALLKLLELPPLPVGRDDIIAENDIEDMAFGVGFTPLATIRKQPRDHWPDTGVDLKAWVGKYLKEADGRHGGRISGFIQERLGAEAKAVLSSYIA</sequence>
<dbReference type="GO" id="GO:0006606">
    <property type="term" value="P:protein import into nucleus"/>
    <property type="evidence" value="ECO:0007669"/>
    <property type="project" value="TreeGrafter"/>
</dbReference>
<evidence type="ECO:0000256" key="4">
    <source>
        <dbReference type="ARBA" id="ARBA00022448"/>
    </source>
</evidence>
<organism evidence="9 10">
    <name type="scientific">Aspergillus sclerotialis</name>
    <dbReference type="NCBI Taxonomy" id="2070753"/>
    <lineage>
        <taxon>Eukaryota</taxon>
        <taxon>Fungi</taxon>
        <taxon>Dikarya</taxon>
        <taxon>Ascomycota</taxon>
        <taxon>Pezizomycotina</taxon>
        <taxon>Eurotiomycetes</taxon>
        <taxon>Eurotiomycetidae</taxon>
        <taxon>Eurotiales</taxon>
        <taxon>Aspergillaceae</taxon>
        <taxon>Aspergillus</taxon>
        <taxon>Aspergillus subgen. Polypaecilum</taxon>
    </lineage>
</organism>
<name>A0A3A3A1V0_9EURO</name>
<keyword evidence="7" id="KW-0539">Nucleus</keyword>
<dbReference type="GO" id="GO:0006611">
    <property type="term" value="P:protein export from nucleus"/>
    <property type="evidence" value="ECO:0007669"/>
    <property type="project" value="TreeGrafter"/>
</dbReference>
<dbReference type="FunFam" id="1.25.10.10:FF:000057">
    <property type="entry name" value="Exportin-2 isoform 1"/>
    <property type="match status" value="1"/>
</dbReference>
<feature type="domain" description="Importin N-terminal" evidence="8">
    <location>
        <begin position="24"/>
        <end position="97"/>
    </location>
</feature>
<dbReference type="GO" id="GO:0031267">
    <property type="term" value="F:small GTPase binding"/>
    <property type="evidence" value="ECO:0007669"/>
    <property type="project" value="InterPro"/>
</dbReference>
<evidence type="ECO:0000259" key="8">
    <source>
        <dbReference type="PROSITE" id="PS50166"/>
    </source>
</evidence>
<dbReference type="InterPro" id="IPR013713">
    <property type="entry name" value="XPO2_central"/>
</dbReference>
<proteinExistence type="inferred from homology"/>
<reference evidence="10" key="1">
    <citation type="submission" date="2017-02" db="EMBL/GenBank/DDBJ databases">
        <authorList>
            <person name="Tafer H."/>
            <person name="Lopandic K."/>
        </authorList>
    </citation>
    <scope>NUCLEOTIDE SEQUENCE [LARGE SCALE GENOMIC DNA]</scope>
    <source>
        <strain evidence="10">CBS 366.77</strain>
    </source>
</reference>
<dbReference type="Pfam" id="PF03810">
    <property type="entry name" value="IBN_N"/>
    <property type="match status" value="1"/>
</dbReference>
<gene>
    <name evidence="9" type="ORF">PHISCL_01991</name>
</gene>
<dbReference type="GO" id="GO:0005829">
    <property type="term" value="C:cytosol"/>
    <property type="evidence" value="ECO:0007669"/>
    <property type="project" value="TreeGrafter"/>
</dbReference>
<dbReference type="InterPro" id="IPR001494">
    <property type="entry name" value="Importin-beta_N"/>
</dbReference>
<dbReference type="STRING" id="2070753.A0A3A3A1V0"/>
<keyword evidence="5" id="KW-0963">Cytoplasm</keyword>
<dbReference type="AlphaFoldDB" id="A0A3A3A1V0"/>
<keyword evidence="10" id="KW-1185">Reference proteome</keyword>
<keyword evidence="4" id="KW-0813">Transport</keyword>
<evidence type="ECO:0000256" key="6">
    <source>
        <dbReference type="ARBA" id="ARBA00022927"/>
    </source>
</evidence>
<dbReference type="EMBL" id="MVGC01000041">
    <property type="protein sequence ID" value="RJE25664.1"/>
    <property type="molecule type" value="Genomic_DNA"/>
</dbReference>
<dbReference type="InterPro" id="IPR011989">
    <property type="entry name" value="ARM-like"/>
</dbReference>
<dbReference type="InterPro" id="IPR016024">
    <property type="entry name" value="ARM-type_fold"/>
</dbReference>
<comment type="caution">
    <text evidence="9">The sequence shown here is derived from an EMBL/GenBank/DDBJ whole genome shotgun (WGS) entry which is preliminary data.</text>
</comment>
<dbReference type="GO" id="GO:0005049">
    <property type="term" value="F:nuclear export signal receptor activity"/>
    <property type="evidence" value="ECO:0007669"/>
    <property type="project" value="TreeGrafter"/>
</dbReference>
<evidence type="ECO:0000256" key="7">
    <source>
        <dbReference type="ARBA" id="ARBA00023242"/>
    </source>
</evidence>
<protein>
    <submittedName>
        <fullName evidence="9">Chromosome segregation protein</fullName>
    </submittedName>
</protein>
<dbReference type="GO" id="GO:0005635">
    <property type="term" value="C:nuclear envelope"/>
    <property type="evidence" value="ECO:0007669"/>
    <property type="project" value="TreeGrafter"/>
</dbReference>
<comment type="similarity">
    <text evidence="3">Belongs to the XPO2/CSE1 family.</text>
</comment>
<evidence type="ECO:0000313" key="10">
    <source>
        <dbReference type="Proteomes" id="UP000266188"/>
    </source>
</evidence>
<dbReference type="SUPFAM" id="SSF48371">
    <property type="entry name" value="ARM repeat"/>
    <property type="match status" value="1"/>
</dbReference>
<dbReference type="OrthoDB" id="3268246at2759"/>
<evidence type="ECO:0000313" key="9">
    <source>
        <dbReference type="EMBL" id="RJE25664.1"/>
    </source>
</evidence>
<evidence type="ECO:0000256" key="1">
    <source>
        <dbReference type="ARBA" id="ARBA00004123"/>
    </source>
</evidence>
<evidence type="ECO:0000256" key="2">
    <source>
        <dbReference type="ARBA" id="ARBA00004496"/>
    </source>
</evidence>
<keyword evidence="6" id="KW-0653">Protein transport</keyword>
<dbReference type="SMART" id="SM00913">
    <property type="entry name" value="IBN_N"/>
    <property type="match status" value="1"/>
</dbReference>
<dbReference type="Pfam" id="PF03378">
    <property type="entry name" value="CAS_CSE1"/>
    <property type="match status" value="1"/>
</dbReference>
<dbReference type="Gene3D" id="1.25.10.10">
    <property type="entry name" value="Leucine-rich Repeat Variant"/>
    <property type="match status" value="1"/>
</dbReference>
<evidence type="ECO:0000256" key="3">
    <source>
        <dbReference type="ARBA" id="ARBA00008669"/>
    </source>
</evidence>